<dbReference type="NCBIfam" id="TIGR00090">
    <property type="entry name" value="rsfS_iojap_ybeB"/>
    <property type="match status" value="1"/>
</dbReference>
<protein>
    <recommendedName>
        <fullName evidence="2">Ribosomal silencing factor RsfS</fullName>
    </recommendedName>
</protein>
<proteinExistence type="inferred from homology"/>
<comment type="function">
    <text evidence="2">Functions as a ribosomal silencing factor. Interacts with ribosomal protein uL14 (rplN), blocking formation of intersubunit bridge B8. Prevents association of the 30S and 50S ribosomal subunits and the formation of functional ribosomes, thus repressing translation.</text>
</comment>
<dbReference type="GO" id="GO:0017148">
    <property type="term" value="P:negative regulation of translation"/>
    <property type="evidence" value="ECO:0007669"/>
    <property type="project" value="UniProtKB-UniRule"/>
</dbReference>
<accession>A0A060UTC1</accession>
<organism evidence="3">
    <name type="scientific">Acidithiobacillus ferrivorans</name>
    <dbReference type="NCBI Taxonomy" id="160808"/>
    <lineage>
        <taxon>Bacteria</taxon>
        <taxon>Pseudomonadati</taxon>
        <taxon>Pseudomonadota</taxon>
        <taxon>Acidithiobacillia</taxon>
        <taxon>Acidithiobacillales</taxon>
        <taxon>Acidithiobacillaceae</taxon>
        <taxon>Acidithiobacillus</taxon>
    </lineage>
</organism>
<sequence>MATAETLRDLAISVLDEHKALDIKSIDVRKQTDITDYLIIASGTSDRHLRALADAVMACMREEGVKPIGKEGLTVGDWALVDLGDVVVHVMRPEVRDFYQLERLWGELPQLRGQNEGR</sequence>
<dbReference type="RefSeq" id="WP_035194644.1">
    <property type="nucleotide sequence ID" value="NZ_CCCS020000052.1"/>
</dbReference>
<keyword evidence="5" id="KW-1185">Reference proteome</keyword>
<reference evidence="3" key="2">
    <citation type="submission" date="2014-07" db="EMBL/GenBank/DDBJ databases">
        <title>Initial genome analysis of the psychrotolerant acidophile Acidithiobacillus ferrivorans CF27: insights into iron and sulfur oxidation pathways and into biofilm formation.</title>
        <authorList>
            <person name="Talla E."/>
            <person name="Hedrich S."/>
            <person name="Mangenot S."/>
            <person name="Ji B."/>
            <person name="Johnson D.B."/>
            <person name="Barbe V."/>
            <person name="Bonnefoy V."/>
        </authorList>
    </citation>
    <scope>NUCLEOTIDE SEQUENCE [LARGE SCALE GENOMIC DNA]</scope>
    <source>
        <strain evidence="3">CF27</strain>
    </source>
</reference>
<dbReference type="HAMAP" id="MF_01477">
    <property type="entry name" value="Iojap_RsfS"/>
    <property type="match status" value="1"/>
</dbReference>
<gene>
    <name evidence="3" type="primary">ybeB</name>
    <name evidence="2" type="synonym">rsfS</name>
    <name evidence="4" type="ORF">AFERRI_20956</name>
    <name evidence="3" type="ORF">AFERRI_560100</name>
</gene>
<dbReference type="EMBL" id="LT841305">
    <property type="protein sequence ID" value="SMH66167.1"/>
    <property type="molecule type" value="Genomic_DNA"/>
</dbReference>
<dbReference type="AlphaFoldDB" id="A0A060UTC1"/>
<dbReference type="PANTHER" id="PTHR21043:SF0">
    <property type="entry name" value="MITOCHONDRIAL ASSEMBLY OF RIBOSOMAL LARGE SUBUNIT PROTEIN 1"/>
    <property type="match status" value="1"/>
</dbReference>
<comment type="similarity">
    <text evidence="1 2">Belongs to the Iojap/RsfS family.</text>
</comment>
<dbReference type="Proteomes" id="UP000193925">
    <property type="component" value="Chromosome AFERRI"/>
</dbReference>
<dbReference type="GO" id="GO:0090071">
    <property type="term" value="P:negative regulation of ribosome biogenesis"/>
    <property type="evidence" value="ECO:0007669"/>
    <property type="project" value="UniProtKB-UniRule"/>
</dbReference>
<dbReference type="GO" id="GO:0043023">
    <property type="term" value="F:ribosomal large subunit binding"/>
    <property type="evidence" value="ECO:0007669"/>
    <property type="project" value="TreeGrafter"/>
</dbReference>
<dbReference type="EMBL" id="CCCS020000052">
    <property type="protein sequence ID" value="CDQ11551.1"/>
    <property type="molecule type" value="Genomic_DNA"/>
</dbReference>
<dbReference type="SUPFAM" id="SSF81301">
    <property type="entry name" value="Nucleotidyltransferase"/>
    <property type="match status" value="1"/>
</dbReference>
<evidence type="ECO:0000313" key="5">
    <source>
        <dbReference type="Proteomes" id="UP000193925"/>
    </source>
</evidence>
<dbReference type="GO" id="GO:0005737">
    <property type="term" value="C:cytoplasm"/>
    <property type="evidence" value="ECO:0007669"/>
    <property type="project" value="UniProtKB-SubCell"/>
</dbReference>
<keyword evidence="2" id="KW-0810">Translation regulation</keyword>
<dbReference type="InterPro" id="IPR043519">
    <property type="entry name" value="NT_sf"/>
</dbReference>
<comment type="subcellular location">
    <subcellularLocation>
        <location evidence="2">Cytoplasm</location>
    </subcellularLocation>
</comment>
<evidence type="ECO:0000256" key="1">
    <source>
        <dbReference type="ARBA" id="ARBA00010574"/>
    </source>
</evidence>
<dbReference type="Gene3D" id="3.30.460.10">
    <property type="entry name" value="Beta Polymerase, domain 2"/>
    <property type="match status" value="1"/>
</dbReference>
<dbReference type="GO" id="GO:0042256">
    <property type="term" value="P:cytosolic ribosome assembly"/>
    <property type="evidence" value="ECO:0007669"/>
    <property type="project" value="UniProtKB-UniRule"/>
</dbReference>
<name>A0A060UTC1_9PROT</name>
<dbReference type="PANTHER" id="PTHR21043">
    <property type="entry name" value="IOJAP SUPERFAMILY ORTHOLOG"/>
    <property type="match status" value="1"/>
</dbReference>
<dbReference type="Pfam" id="PF02410">
    <property type="entry name" value="RsfS"/>
    <property type="match status" value="1"/>
</dbReference>
<keyword evidence="2" id="KW-0678">Repressor</keyword>
<evidence type="ECO:0000313" key="4">
    <source>
        <dbReference type="EMBL" id="SMH66167.1"/>
    </source>
</evidence>
<comment type="subunit">
    <text evidence="2">Interacts with ribosomal protein uL14 (rplN).</text>
</comment>
<reference evidence="3" key="1">
    <citation type="submission" date="2014-03" db="EMBL/GenBank/DDBJ databases">
        <authorList>
            <person name="Genoscope - CEA"/>
        </authorList>
    </citation>
    <scope>NUCLEOTIDE SEQUENCE [LARGE SCALE GENOMIC DNA]</scope>
    <source>
        <strain evidence="3">CF27</strain>
    </source>
</reference>
<keyword evidence="2" id="KW-0963">Cytoplasm</keyword>
<reference evidence="4 5" key="3">
    <citation type="submission" date="2017-03" db="EMBL/GenBank/DDBJ databases">
        <authorList>
            <person name="Regsiter A."/>
            <person name="William W."/>
        </authorList>
    </citation>
    <scope>NUCLEOTIDE SEQUENCE [LARGE SCALE GENOMIC DNA]</scope>
    <source>
        <strain evidence="4">PRJEB5721</strain>
    </source>
</reference>
<evidence type="ECO:0000313" key="3">
    <source>
        <dbReference type="EMBL" id="CDQ11551.1"/>
    </source>
</evidence>
<evidence type="ECO:0000256" key="2">
    <source>
        <dbReference type="HAMAP-Rule" id="MF_01477"/>
    </source>
</evidence>
<dbReference type="InterPro" id="IPR004394">
    <property type="entry name" value="Iojap/RsfS/C7orf30"/>
</dbReference>